<proteinExistence type="inferred from homology"/>
<dbReference type="InterPro" id="IPR016185">
    <property type="entry name" value="PreATP-grasp_dom_sf"/>
</dbReference>
<organism evidence="15 16">
    <name type="scientific">Weissella coleopterorum</name>
    <dbReference type="NCBI Taxonomy" id="2714949"/>
    <lineage>
        <taxon>Bacteria</taxon>
        <taxon>Bacillati</taxon>
        <taxon>Bacillota</taxon>
        <taxon>Bacilli</taxon>
        <taxon>Lactobacillales</taxon>
        <taxon>Lactobacillaceae</taxon>
        <taxon>Weissella</taxon>
    </lineage>
</organism>
<dbReference type="RefSeq" id="WP_166010846.1">
    <property type="nucleotide sequence ID" value="NZ_CP049888.1"/>
</dbReference>
<dbReference type="SUPFAM" id="SSF52440">
    <property type="entry name" value="PreATP-grasp domain"/>
    <property type="match status" value="2"/>
</dbReference>
<dbReference type="PROSITE" id="PS50975">
    <property type="entry name" value="ATP_GRASP"/>
    <property type="match status" value="1"/>
</dbReference>
<name>A0A6G8B0T1_9LACO</name>
<keyword evidence="10" id="KW-0665">Pyrimidine biosynthesis</keyword>
<dbReference type="InterPro" id="IPR013815">
    <property type="entry name" value="ATP_grasp_subdomain_1"/>
</dbReference>
<dbReference type="Pfam" id="PF02786">
    <property type="entry name" value="CPSase_L_D2"/>
    <property type="match status" value="1"/>
</dbReference>
<dbReference type="InterPro" id="IPR011761">
    <property type="entry name" value="ATP-grasp"/>
</dbReference>
<dbReference type="GO" id="GO:0004088">
    <property type="term" value="F:carbamoyl-phosphate synthase (glutamine-hydrolyzing) activity"/>
    <property type="evidence" value="ECO:0007669"/>
    <property type="project" value="TreeGrafter"/>
</dbReference>
<dbReference type="SMART" id="SM01096">
    <property type="entry name" value="CPSase_L_D3"/>
    <property type="match status" value="1"/>
</dbReference>
<keyword evidence="4" id="KW-0436">Ligase</keyword>
<dbReference type="Proteomes" id="UP000500741">
    <property type="component" value="Chromosome"/>
</dbReference>
<dbReference type="InterPro" id="IPR005480">
    <property type="entry name" value="CPSase_lsu_oligo"/>
</dbReference>
<dbReference type="Gene3D" id="1.10.1030.10">
    <property type="entry name" value="Carbamoyl-phosphate synthetase, large subunit oligomerisation domain"/>
    <property type="match status" value="1"/>
</dbReference>
<keyword evidence="9" id="KW-0460">Magnesium</keyword>
<gene>
    <name evidence="15" type="ORF">G7084_05660</name>
</gene>
<dbReference type="InterPro" id="IPR005479">
    <property type="entry name" value="CPAse_ATP-bd"/>
</dbReference>
<sequence>MMENVLIVGGSANDFNHETESDLASYQAVSVLKEHGATVFLVDDNPYNFTIERSDITPIIADLTVESLVAIIHKYAITSVMANIGGTTGIQLIYQVVNAMGEAAPKMLGLSMDALEATQNTELLRTNLEALGEKGVKTKLATNISEAFDAAREINFPVVIRPVTSSGGTLRLNANSPEQLEEAVQTALERSPTKQVNVDQGINGYQEITLVALRDQSDHMILVGGIEDMDPVGIHTADSIALTPIQTLSDPVLQRLRRSAFNLMRGFNIIGLAEVRFAVNSETEEYVVTRLNPYFDRQSAFIAVSTGYPLLPVMVNLVMGKNLSEIKLPSNFTSNTALLEPVMDHIVTRFPVFSFGEFEAAWVVTDHRLNTIQKSVGATIGVGRSVEEALEKALRAAHFNSRDFSPTIMNTLSEDDLIERIIHPRDNRILVLMEALRRGYTVDELAEMTKINPFYFYKLQRIMRIEEDVAAKPWDTDVLREAKYYGLSDGLMAKLWDEEYESIRRFRWDHNILPTFKAFDPSAGEFDENNPHFYSTFETENETSRLSQNSALVVGTGAFRLGDGAAGSYTMAMISSELRRLEIPTIVMNNNPNDLLFIPQIADKHYYEPLELSDVMSILEVENPQYVFIPGNRVKLITKLRDMGVAVNVIAKDKYLPTSLSENQEQIIVNYFWDGTSLTPISMAQQDNDQIISDQKVMTQSLYESLPRPTLNVAHPGLYQLVVDHWPFEQEVQSTDLRPMPFTHLAFLNKISGVNWIRMMVRYMMGQVTVADRELIKNWRIQSWAIPAGRLSYSNPDFKSHLRIKESQIDNGQFAMGARMNKIEND</sequence>
<keyword evidence="11" id="KW-0464">Manganese</keyword>
<evidence type="ECO:0000256" key="11">
    <source>
        <dbReference type="ARBA" id="ARBA00023211"/>
    </source>
</evidence>
<keyword evidence="8 13" id="KW-0067">ATP-binding</keyword>
<dbReference type="SUPFAM" id="SSF56059">
    <property type="entry name" value="Glutathione synthetase ATP-binding domain-like"/>
    <property type="match status" value="1"/>
</dbReference>
<dbReference type="Gene3D" id="3.30.1490.20">
    <property type="entry name" value="ATP-grasp fold, A domain"/>
    <property type="match status" value="1"/>
</dbReference>
<dbReference type="SUPFAM" id="SSF48108">
    <property type="entry name" value="Carbamoyl phosphate synthetase, large subunit connection domain"/>
    <property type="match status" value="1"/>
</dbReference>
<dbReference type="GO" id="GO:0005524">
    <property type="term" value="F:ATP binding"/>
    <property type="evidence" value="ECO:0007669"/>
    <property type="project" value="UniProtKB-UniRule"/>
</dbReference>
<dbReference type="PANTHER" id="PTHR11405">
    <property type="entry name" value="CARBAMOYLTRANSFERASE FAMILY MEMBER"/>
    <property type="match status" value="1"/>
</dbReference>
<feature type="domain" description="ATP-grasp" evidence="14">
    <location>
        <begin position="125"/>
        <end position="319"/>
    </location>
</feature>
<evidence type="ECO:0000256" key="8">
    <source>
        <dbReference type="ARBA" id="ARBA00022840"/>
    </source>
</evidence>
<dbReference type="InterPro" id="IPR005483">
    <property type="entry name" value="CPSase_dom"/>
</dbReference>
<evidence type="ECO:0000256" key="4">
    <source>
        <dbReference type="ARBA" id="ARBA00022598"/>
    </source>
</evidence>
<dbReference type="PANTHER" id="PTHR11405:SF53">
    <property type="entry name" value="CARBAMOYL-PHOSPHATE SYNTHASE [AMMONIA], MITOCHONDRIAL"/>
    <property type="match status" value="1"/>
</dbReference>
<evidence type="ECO:0000256" key="12">
    <source>
        <dbReference type="ARBA" id="ARBA00047359"/>
    </source>
</evidence>
<dbReference type="InterPro" id="IPR036897">
    <property type="entry name" value="CarbamoylP_synth_lsu_oligo_sf"/>
</dbReference>
<evidence type="ECO:0000313" key="15">
    <source>
        <dbReference type="EMBL" id="QIL50847.1"/>
    </source>
</evidence>
<evidence type="ECO:0000256" key="13">
    <source>
        <dbReference type="PROSITE-ProRule" id="PRU00409"/>
    </source>
</evidence>
<dbReference type="GO" id="GO:0004087">
    <property type="term" value="F:carbamoyl-phosphate synthase (ammonia) activity"/>
    <property type="evidence" value="ECO:0007669"/>
    <property type="project" value="UniProtKB-EC"/>
</dbReference>
<evidence type="ECO:0000256" key="2">
    <source>
        <dbReference type="ARBA" id="ARBA00001946"/>
    </source>
</evidence>
<dbReference type="EMBL" id="CP049888">
    <property type="protein sequence ID" value="QIL50847.1"/>
    <property type="molecule type" value="Genomic_DNA"/>
</dbReference>
<evidence type="ECO:0000259" key="14">
    <source>
        <dbReference type="PROSITE" id="PS50975"/>
    </source>
</evidence>
<protein>
    <submittedName>
        <fullName evidence="15">ATP-grasp domain-containing protein</fullName>
    </submittedName>
</protein>
<dbReference type="GO" id="GO:0005737">
    <property type="term" value="C:cytoplasm"/>
    <property type="evidence" value="ECO:0007669"/>
    <property type="project" value="TreeGrafter"/>
</dbReference>
<evidence type="ECO:0000256" key="1">
    <source>
        <dbReference type="ARBA" id="ARBA00001936"/>
    </source>
</evidence>
<dbReference type="FunFam" id="1.10.1030.10:FF:000002">
    <property type="entry name" value="Carbamoyl-phosphate synthase large chain"/>
    <property type="match status" value="1"/>
</dbReference>
<evidence type="ECO:0000256" key="5">
    <source>
        <dbReference type="ARBA" id="ARBA00022723"/>
    </source>
</evidence>
<keyword evidence="5" id="KW-0479">Metal-binding</keyword>
<comment type="cofactor">
    <cofactor evidence="2">
        <name>Mg(2+)</name>
        <dbReference type="ChEBI" id="CHEBI:18420"/>
    </cofactor>
</comment>
<dbReference type="KEGG" id="wco:G7084_05660"/>
<evidence type="ECO:0000256" key="7">
    <source>
        <dbReference type="ARBA" id="ARBA00022741"/>
    </source>
</evidence>
<dbReference type="Gene3D" id="3.40.50.20">
    <property type="match status" value="2"/>
</dbReference>
<keyword evidence="6" id="KW-0677">Repeat</keyword>
<dbReference type="GO" id="GO:0046872">
    <property type="term" value="F:metal ion binding"/>
    <property type="evidence" value="ECO:0007669"/>
    <property type="project" value="UniProtKB-KW"/>
</dbReference>
<dbReference type="PRINTS" id="PR00098">
    <property type="entry name" value="CPSASE"/>
</dbReference>
<dbReference type="InterPro" id="IPR058047">
    <property type="entry name" value="CPSase_preATP-grasp"/>
</dbReference>
<dbReference type="GO" id="GO:0006541">
    <property type="term" value="P:glutamine metabolic process"/>
    <property type="evidence" value="ECO:0007669"/>
    <property type="project" value="TreeGrafter"/>
</dbReference>
<reference evidence="15 16" key="1">
    <citation type="submission" date="2020-03" db="EMBL/GenBank/DDBJ databases">
        <title>Weissella sp. nov., isolated from Cybister lewisianus.</title>
        <authorList>
            <person name="Hyun D.-W."/>
            <person name="Bae J.-W."/>
        </authorList>
    </citation>
    <scope>NUCLEOTIDE SEQUENCE [LARGE SCALE GENOMIC DNA]</scope>
    <source>
        <strain evidence="15 16">HDW19</strain>
    </source>
</reference>
<evidence type="ECO:0000313" key="16">
    <source>
        <dbReference type="Proteomes" id="UP000500741"/>
    </source>
</evidence>
<dbReference type="GO" id="GO:0006221">
    <property type="term" value="P:pyrimidine nucleotide biosynthetic process"/>
    <property type="evidence" value="ECO:0007669"/>
    <property type="project" value="UniProtKB-KW"/>
</dbReference>
<keyword evidence="7 13" id="KW-0547">Nucleotide-binding</keyword>
<comment type="catalytic activity">
    <reaction evidence="12">
        <text>hydrogencarbonate + NH4(+) + 2 ATP = carbamoyl phosphate + 2 ADP + phosphate + 2 H(+)</text>
        <dbReference type="Rhea" id="RHEA:18029"/>
        <dbReference type="ChEBI" id="CHEBI:15378"/>
        <dbReference type="ChEBI" id="CHEBI:17544"/>
        <dbReference type="ChEBI" id="CHEBI:28938"/>
        <dbReference type="ChEBI" id="CHEBI:30616"/>
        <dbReference type="ChEBI" id="CHEBI:43474"/>
        <dbReference type="ChEBI" id="CHEBI:58228"/>
        <dbReference type="ChEBI" id="CHEBI:456216"/>
        <dbReference type="EC" id="6.3.4.16"/>
    </reaction>
</comment>
<evidence type="ECO:0000256" key="10">
    <source>
        <dbReference type="ARBA" id="ARBA00022975"/>
    </source>
</evidence>
<evidence type="ECO:0000256" key="6">
    <source>
        <dbReference type="ARBA" id="ARBA00022737"/>
    </source>
</evidence>
<comment type="similarity">
    <text evidence="3">Belongs to the CarB family.</text>
</comment>
<evidence type="ECO:0000256" key="3">
    <source>
        <dbReference type="ARBA" id="ARBA00009799"/>
    </source>
</evidence>
<dbReference type="Gene3D" id="3.30.470.20">
    <property type="entry name" value="ATP-grasp fold, B domain"/>
    <property type="match status" value="1"/>
</dbReference>
<dbReference type="Pfam" id="PF25596">
    <property type="entry name" value="CPSase_L_D1"/>
    <property type="match status" value="2"/>
</dbReference>
<accession>A0A6G8B0T1</accession>
<comment type="cofactor">
    <cofactor evidence="1">
        <name>Mn(2+)</name>
        <dbReference type="ChEBI" id="CHEBI:29035"/>
    </cofactor>
</comment>
<dbReference type="Pfam" id="PF02787">
    <property type="entry name" value="CPSase_L_D3"/>
    <property type="match status" value="1"/>
</dbReference>
<dbReference type="AlphaFoldDB" id="A0A6G8B0T1"/>
<evidence type="ECO:0000256" key="9">
    <source>
        <dbReference type="ARBA" id="ARBA00022842"/>
    </source>
</evidence>
<keyword evidence="16" id="KW-1185">Reference proteome</keyword>